<keyword evidence="1" id="KW-0812">Transmembrane</keyword>
<proteinExistence type="predicted"/>
<evidence type="ECO:0000256" key="1">
    <source>
        <dbReference type="SAM" id="Phobius"/>
    </source>
</evidence>
<evidence type="ECO:0000313" key="2">
    <source>
        <dbReference type="WBParaSite" id="TASK_0000802401-mRNA-1"/>
    </source>
</evidence>
<sequence>LPDYKNFIVEQGEDFVGPHITIYQPPRCGLLAITPTTDVAFIRNLTIANPENLPKPLQPLLLPKVPSDPINIDDLVALILYLLKDFSDPMAEMPDMVSWLLPASLIPCNFPAKFDAHGSAEPHWKPVSAISRHIGWSVQSKGSKQLSSIKGAVTLPTVSTGQGELLPQPTLCQPHGAALTPAVQRCFVQPTALPRGTPAAALTGQASSTPHHPPQPALLLEQVIQLPESKKEKKLEPNSESAAGEVINLPFTLTAYGVPTTVPTEIPTSKADLTSESEQTPLNQTQQKCAVSGICLASIPFPLLLIIFASMLKAVEAPS</sequence>
<dbReference type="WBParaSite" id="TASK_0000802401-mRNA-1">
    <property type="protein sequence ID" value="TASK_0000802401-mRNA-1"/>
    <property type="gene ID" value="TASK_0000802401"/>
</dbReference>
<reference evidence="2" key="1">
    <citation type="submission" date="2017-02" db="UniProtKB">
        <authorList>
            <consortium name="WormBaseParasite"/>
        </authorList>
    </citation>
    <scope>IDENTIFICATION</scope>
</reference>
<protein>
    <submittedName>
        <fullName evidence="2">DUF37A domain-containing protein</fullName>
    </submittedName>
</protein>
<organism evidence="2">
    <name type="scientific">Taenia asiatica</name>
    <name type="common">Asian tapeworm</name>
    <dbReference type="NCBI Taxonomy" id="60517"/>
    <lineage>
        <taxon>Eukaryota</taxon>
        <taxon>Metazoa</taxon>
        <taxon>Spiralia</taxon>
        <taxon>Lophotrochozoa</taxon>
        <taxon>Platyhelminthes</taxon>
        <taxon>Cestoda</taxon>
        <taxon>Eucestoda</taxon>
        <taxon>Cyclophyllidea</taxon>
        <taxon>Taeniidae</taxon>
        <taxon>Taenia</taxon>
    </lineage>
</organism>
<dbReference type="STRING" id="60517.A0A0R3WBK2"/>
<keyword evidence="1" id="KW-1133">Transmembrane helix</keyword>
<dbReference type="AlphaFoldDB" id="A0A0R3WBK2"/>
<keyword evidence="1" id="KW-0472">Membrane</keyword>
<name>A0A0R3WBK2_TAEAS</name>
<feature type="transmembrane region" description="Helical" evidence="1">
    <location>
        <begin position="290"/>
        <end position="312"/>
    </location>
</feature>
<accession>A0A0R3WBK2</accession>